<gene>
    <name evidence="1" type="ORF">IAB00_05855</name>
</gene>
<reference evidence="1" key="2">
    <citation type="journal article" date="2021" name="PeerJ">
        <title>Extensive microbial diversity within the chicken gut microbiome revealed by metagenomics and culture.</title>
        <authorList>
            <person name="Gilroy R."/>
            <person name="Ravi A."/>
            <person name="Getino M."/>
            <person name="Pursley I."/>
            <person name="Horton D.L."/>
            <person name="Alikhan N.F."/>
            <person name="Baker D."/>
            <person name="Gharbi K."/>
            <person name="Hall N."/>
            <person name="Watson M."/>
            <person name="Adriaenssens E.M."/>
            <person name="Foster-Nyarko E."/>
            <person name="Jarju S."/>
            <person name="Secka A."/>
            <person name="Antonio M."/>
            <person name="Oren A."/>
            <person name="Chaudhuri R.R."/>
            <person name="La Ragione R."/>
            <person name="Hildebrand F."/>
            <person name="Pallen M.J."/>
        </authorList>
    </citation>
    <scope>NUCLEOTIDE SEQUENCE</scope>
    <source>
        <strain evidence="1">2830</strain>
    </source>
</reference>
<name>A0A9D1HL51_9FIRM</name>
<reference evidence="1" key="1">
    <citation type="submission" date="2020-10" db="EMBL/GenBank/DDBJ databases">
        <authorList>
            <person name="Gilroy R."/>
        </authorList>
    </citation>
    <scope>NUCLEOTIDE SEQUENCE</scope>
    <source>
        <strain evidence="1">2830</strain>
    </source>
</reference>
<protein>
    <submittedName>
        <fullName evidence="1">Uncharacterized protein</fullName>
    </submittedName>
</protein>
<proteinExistence type="predicted"/>
<comment type="caution">
    <text evidence="1">The sequence shown here is derived from an EMBL/GenBank/DDBJ whole genome shotgun (WGS) entry which is preliminary data.</text>
</comment>
<evidence type="ECO:0000313" key="2">
    <source>
        <dbReference type="Proteomes" id="UP000824124"/>
    </source>
</evidence>
<dbReference type="Proteomes" id="UP000824124">
    <property type="component" value="Unassembled WGS sequence"/>
</dbReference>
<evidence type="ECO:0000313" key="1">
    <source>
        <dbReference type="EMBL" id="HIU10745.1"/>
    </source>
</evidence>
<sequence length="56" mass="6678">MRFLAPDSGDELLYRPFFITAITYPKFMWCRFDGDEETTPVWADFTVKLREVKPND</sequence>
<accession>A0A9D1HL51</accession>
<organism evidence="1 2">
    <name type="scientific">Candidatus Avidehalobacter gallistercoris</name>
    <dbReference type="NCBI Taxonomy" id="2840694"/>
    <lineage>
        <taxon>Bacteria</taxon>
        <taxon>Bacillati</taxon>
        <taxon>Bacillota</taxon>
        <taxon>Clostridia</taxon>
        <taxon>Eubacteriales</taxon>
        <taxon>Peptococcaceae</taxon>
        <taxon>Peptococcaceae incertae sedis</taxon>
        <taxon>Candidatus Avidehalobacter</taxon>
    </lineage>
</organism>
<dbReference type="EMBL" id="DVMH01000029">
    <property type="protein sequence ID" value="HIU10745.1"/>
    <property type="molecule type" value="Genomic_DNA"/>
</dbReference>
<dbReference type="AlphaFoldDB" id="A0A9D1HL51"/>